<gene>
    <name evidence="8" type="ORF">QR680_019275</name>
</gene>
<dbReference type="Pfam" id="PF00856">
    <property type="entry name" value="SET"/>
    <property type="match status" value="1"/>
</dbReference>
<evidence type="ECO:0000256" key="4">
    <source>
        <dbReference type="ARBA" id="ARBA00022807"/>
    </source>
</evidence>
<dbReference type="InterPro" id="IPR011010">
    <property type="entry name" value="DNA_brk_join_enz"/>
</dbReference>
<dbReference type="Gene3D" id="3.40.395.10">
    <property type="entry name" value="Adenoviral Proteinase, Chain A"/>
    <property type="match status" value="2"/>
</dbReference>
<evidence type="ECO:0000256" key="1">
    <source>
        <dbReference type="ARBA" id="ARBA00005234"/>
    </source>
</evidence>
<dbReference type="GO" id="GO:0000338">
    <property type="term" value="P:protein deneddylation"/>
    <property type="evidence" value="ECO:0007669"/>
    <property type="project" value="TreeGrafter"/>
</dbReference>
<comment type="caution">
    <text evidence="8">The sequence shown here is derived from an EMBL/GenBank/DDBJ whole genome shotgun (WGS) entry which is preliminary data.</text>
</comment>
<dbReference type="InterPro" id="IPR044613">
    <property type="entry name" value="Nep1/2-like"/>
</dbReference>
<dbReference type="InterPro" id="IPR046341">
    <property type="entry name" value="SET_dom_sf"/>
</dbReference>
<name>A0AA39HMQ7_9BILA</name>
<evidence type="ECO:0000256" key="3">
    <source>
        <dbReference type="ARBA" id="ARBA00022801"/>
    </source>
</evidence>
<feature type="region of interest" description="Disordered" evidence="5">
    <location>
        <begin position="116"/>
        <end position="137"/>
    </location>
</feature>
<feature type="compositionally biased region" description="Polar residues" evidence="5">
    <location>
        <begin position="116"/>
        <end position="128"/>
    </location>
</feature>
<evidence type="ECO:0000256" key="5">
    <source>
        <dbReference type="SAM" id="MobiDB-lite"/>
    </source>
</evidence>
<dbReference type="PROSITE" id="PS50280">
    <property type="entry name" value="SET"/>
    <property type="match status" value="1"/>
</dbReference>
<feature type="domain" description="Ubiquitin-like protease family profile" evidence="7">
    <location>
        <begin position="1336"/>
        <end position="1505"/>
    </location>
</feature>
<dbReference type="InterPro" id="IPR003653">
    <property type="entry name" value="Peptidase_C48_C"/>
</dbReference>
<protein>
    <recommendedName>
        <fullName evidence="10">SET domain-containing protein</fullName>
    </recommendedName>
</protein>
<feature type="region of interest" description="Disordered" evidence="5">
    <location>
        <begin position="675"/>
        <end position="708"/>
    </location>
</feature>
<accession>A0AA39HMQ7</accession>
<reference evidence="8" key="1">
    <citation type="submission" date="2023-06" db="EMBL/GenBank/DDBJ databases">
        <title>Genomic analysis of the entomopathogenic nematode Steinernema hermaphroditum.</title>
        <authorList>
            <person name="Schwarz E.M."/>
            <person name="Heppert J.K."/>
            <person name="Baniya A."/>
            <person name="Schwartz H.T."/>
            <person name="Tan C.-H."/>
            <person name="Antoshechkin I."/>
            <person name="Sternberg P.W."/>
            <person name="Goodrich-Blair H."/>
            <person name="Dillman A.R."/>
        </authorList>
    </citation>
    <scope>NUCLEOTIDE SEQUENCE</scope>
    <source>
        <strain evidence="8">PS9179</strain>
        <tissue evidence="8">Whole animal</tissue>
    </source>
</reference>
<dbReference type="SUPFAM" id="SSF54001">
    <property type="entry name" value="Cysteine proteinases"/>
    <property type="match status" value="2"/>
</dbReference>
<evidence type="ECO:0000313" key="9">
    <source>
        <dbReference type="Proteomes" id="UP001175271"/>
    </source>
</evidence>
<evidence type="ECO:0008006" key="10">
    <source>
        <dbReference type="Google" id="ProtNLM"/>
    </source>
</evidence>
<keyword evidence="4" id="KW-0788">Thiol protease</keyword>
<dbReference type="InterPro" id="IPR001214">
    <property type="entry name" value="SET_dom"/>
</dbReference>
<comment type="similarity">
    <text evidence="1">Belongs to the peptidase C48 family.</text>
</comment>
<dbReference type="PANTHER" id="PTHR46468">
    <property type="entry name" value="SENTRIN-SPECIFIC PROTEASE 8"/>
    <property type="match status" value="1"/>
</dbReference>
<keyword evidence="2" id="KW-0645">Protease</keyword>
<evidence type="ECO:0000259" key="7">
    <source>
        <dbReference type="PROSITE" id="PS50600"/>
    </source>
</evidence>
<evidence type="ECO:0000256" key="2">
    <source>
        <dbReference type="ARBA" id="ARBA00022670"/>
    </source>
</evidence>
<keyword evidence="3" id="KW-0378">Hydrolase</keyword>
<dbReference type="GO" id="GO:0008234">
    <property type="term" value="F:cysteine-type peptidase activity"/>
    <property type="evidence" value="ECO:0007669"/>
    <property type="project" value="UniProtKB-KW"/>
</dbReference>
<dbReference type="SUPFAM" id="SSF56349">
    <property type="entry name" value="DNA breaking-rejoining enzymes"/>
    <property type="match status" value="1"/>
</dbReference>
<organism evidence="8 9">
    <name type="scientific">Steinernema hermaphroditum</name>
    <dbReference type="NCBI Taxonomy" id="289476"/>
    <lineage>
        <taxon>Eukaryota</taxon>
        <taxon>Metazoa</taxon>
        <taxon>Ecdysozoa</taxon>
        <taxon>Nematoda</taxon>
        <taxon>Chromadorea</taxon>
        <taxon>Rhabditida</taxon>
        <taxon>Tylenchina</taxon>
        <taxon>Panagrolaimomorpha</taxon>
        <taxon>Strongyloidoidea</taxon>
        <taxon>Steinernematidae</taxon>
        <taxon>Steinernema</taxon>
    </lineage>
</organism>
<evidence type="ECO:0000259" key="6">
    <source>
        <dbReference type="PROSITE" id="PS50280"/>
    </source>
</evidence>
<dbReference type="Pfam" id="PF02902">
    <property type="entry name" value="Peptidase_C48"/>
    <property type="match status" value="2"/>
</dbReference>
<proteinExistence type="inferred from homology"/>
<dbReference type="GO" id="GO:0006508">
    <property type="term" value="P:proteolysis"/>
    <property type="evidence" value="ECO:0007669"/>
    <property type="project" value="UniProtKB-KW"/>
</dbReference>
<dbReference type="Proteomes" id="UP001175271">
    <property type="component" value="Unassembled WGS sequence"/>
</dbReference>
<feature type="domain" description="SET" evidence="6">
    <location>
        <begin position="1572"/>
        <end position="1714"/>
    </location>
</feature>
<evidence type="ECO:0000313" key="8">
    <source>
        <dbReference type="EMBL" id="KAK0407578.1"/>
    </source>
</evidence>
<dbReference type="GO" id="GO:0019784">
    <property type="term" value="F:deNEDDylase activity"/>
    <property type="evidence" value="ECO:0007669"/>
    <property type="project" value="InterPro"/>
</dbReference>
<dbReference type="GO" id="GO:0003677">
    <property type="term" value="F:DNA binding"/>
    <property type="evidence" value="ECO:0007669"/>
    <property type="project" value="InterPro"/>
</dbReference>
<dbReference type="EMBL" id="JAUCMV010000004">
    <property type="protein sequence ID" value="KAK0407578.1"/>
    <property type="molecule type" value="Genomic_DNA"/>
</dbReference>
<dbReference type="PROSITE" id="PS50600">
    <property type="entry name" value="ULP_PROTEASE"/>
    <property type="match status" value="1"/>
</dbReference>
<dbReference type="InterPro" id="IPR038765">
    <property type="entry name" value="Papain-like_cys_pep_sf"/>
</dbReference>
<dbReference type="SMART" id="SM00317">
    <property type="entry name" value="SET"/>
    <property type="match status" value="1"/>
</dbReference>
<dbReference type="Gene3D" id="2.170.270.10">
    <property type="entry name" value="SET domain"/>
    <property type="match status" value="1"/>
</dbReference>
<dbReference type="PANTHER" id="PTHR46468:SF1">
    <property type="entry name" value="SENTRIN-SPECIFIC PROTEASE 8"/>
    <property type="match status" value="1"/>
</dbReference>
<sequence length="1864" mass="211757">MFTQMQLGAPKGSSTNSGFLGTAKHATGVSLQANLLSSQTTQIRGAFSGDNLLGYSAGKIKNNGHGQGFSLCSGSTAVSSKPLASTSNFFWSAVESCYAKEKERCKVLEMNSKTQQDYTYSEDGSPSTDALDKMQEENREEVRKLRIEDERLDAIALQRRGPLPNRSNTRFSFFKNLKKGKKETNQLNTEIDISSKTASNEGSCKRCIRFKTRSDQSAVCKSKLVVGRISKARKTLHVELSKKRFMKTVVARVVYGAALRSSEKQTVLETLQLEPVQLPKYLTASDVPQSFLEGEHDWHRYTEVDHSSLDGRLTAKALFHVAAKTISDLNTNLNGKVSLVHPDIWLNLDDERSPTDMNFLARSEYRWIALPIVIAETNHCAVAIVDAQSNCAKIFDSRKSSKDRKGTQELNKMLDNVQNVLSRSFSGIQVHLASHRDRPTQQDNDSCGMHVLETIKSVAGSQSLKKRVKFFLNYDGLRGRYREEMSQHVSTPDHLSTDDGRITEDRSQWSQSDYAQFLQRPQQQLLSIARTENVRRPPAGTFVLYDLQGYKTSTSARRLMNGKQLRQALRDDGYEWKSMVYSRKLQYAQNIRHVCFRSAGKEESLERHELSFDYGTFVAHLYKDATKKESTPAEPQLQEKLSGASAFDDNIGSFEKQPCIGESLDLDLYQWTPRKQRKPNVSEESGPLVQDEEAGSGPLVQDEEAGSRPLTFDKSYDERLFINSPHVEEHSGQNCQHYLACDKCDLVVTRKFADHVKGHGKDEQEREDSHYYKNRAIKRNKLLALASVGSFDDIIEEPLRQAGYVGEQHDKLRMVLAQSLENRGFKIFGKVKAEAALQGKHLLWKIVPSGHAVFAKYDEHFNLAKRREGGCSQYRSYVLKAFGYLYKEWFVTYPGSDGPQELTSHFIADHAEGVVDYLETFKHLGGTQPQLDQRVKGLSDFFRFFRDQYGSEFKTLPEYIAFDQAIDSVRNFSTDSTTAVVSRRQLKNTPFNEYMGYVYEEKTQDFIANLEEKLADPESHVGISEYNRVLGIVMYTTVVMNIGARNEAFYKIRREHVDLTEGSWLEMDTPVAEYALLKPVLFPAPKSVNFSHHCLLFTKRMWRQLDVYVKARDRMFPLSKNRQMYANDQPFFVNSAGRQLFSSTVSQLMKSACKFKGAPFVATMNDVRHAAAADEVCRKIMNPDLDGAFLAGHSERTRKVIYADQLIDIASTKFVKINQMLATGENMQSKSSSSLIKPTAHLPSDCAPATEPTFDVGIDVPFTKSPHVASSDDELESLSSFKSCIEYDEDLESFSEEEVEAPEDNPVMSPHLHFYSDEETESDEAKRQKEKPDLLQYLEKKDLESLPPIVPYVKSAEVLAMLNWEIEGDLLSSGFDGYMSNSGIMSLLARLLPTETVIGWNSIGLTIAGTTNALDVHRRLTFMLLHRNEPHHHWALAVHDRIDDVIRFYDSVYRKPTNEMAKYIKKVARTLNLVSKGLVVVENEQFQQQNGYDCGIYAILVAQKVAQGAVPVVSPQDAKMFREEACRWTRKDMFAEIQQDIANHNAKACNWFPAEPLSDRELWTRRTAYPVQKWEWLAIMPRRIGVGRGIRAKCDIPKGSIVCDYFGYTVDKPTYDQRMERLKNEDFQLHQIITSYAFERKERIKVVTIGHNIKYDSVMSLGRLMNHSPHKSCVNVTPEKHFLSLRGEKHSGPLTIFKAIRRIKAGEELLWNYGANFNDLDWPHICPKCQPSPFDRTEETGEEYREMDDRLYKPWTKEMVCRAVESIKTTDTASIGLYGINANTSKLLGDVEVKRLQDLDHITELVKLCEGSAPTVMLCGERREKKLIAYFFPGKSSTPRTSSFHIFDNETGALVSFQTKFQNN</sequence>
<keyword evidence="9" id="KW-1185">Reference proteome</keyword>
<dbReference type="SUPFAM" id="SSF82199">
    <property type="entry name" value="SET domain"/>
    <property type="match status" value="1"/>
</dbReference>